<evidence type="ECO:0000313" key="2">
    <source>
        <dbReference type="EMBL" id="KKK68620.1"/>
    </source>
</evidence>
<feature type="domain" description="HNH nuclease" evidence="1">
    <location>
        <begin position="106"/>
        <end position="162"/>
    </location>
</feature>
<evidence type="ECO:0000259" key="1">
    <source>
        <dbReference type="SMART" id="SM00507"/>
    </source>
</evidence>
<organism evidence="2">
    <name type="scientific">marine sediment metagenome</name>
    <dbReference type="NCBI Taxonomy" id="412755"/>
    <lineage>
        <taxon>unclassified sequences</taxon>
        <taxon>metagenomes</taxon>
        <taxon>ecological metagenomes</taxon>
    </lineage>
</organism>
<comment type="caution">
    <text evidence="2">The sequence shown here is derived from an EMBL/GenBank/DDBJ whole genome shotgun (WGS) entry which is preliminary data.</text>
</comment>
<feature type="non-terminal residue" evidence="2">
    <location>
        <position position="243"/>
    </location>
</feature>
<accession>A0A0F8Y4P5</accession>
<dbReference type="AlphaFoldDB" id="A0A0F8Y4P5"/>
<dbReference type="EMBL" id="LAZR01059045">
    <property type="protein sequence ID" value="KKK68620.1"/>
    <property type="molecule type" value="Genomic_DNA"/>
</dbReference>
<gene>
    <name evidence="2" type="ORF">LCGC14_2942230</name>
</gene>
<dbReference type="CDD" id="cd00085">
    <property type="entry name" value="HNHc"/>
    <property type="match status" value="1"/>
</dbReference>
<dbReference type="SMART" id="SM00507">
    <property type="entry name" value="HNHc"/>
    <property type="match status" value="1"/>
</dbReference>
<protein>
    <recommendedName>
        <fullName evidence="1">HNH nuclease domain-containing protein</fullName>
    </recommendedName>
</protein>
<dbReference type="InterPro" id="IPR003615">
    <property type="entry name" value="HNH_nuc"/>
</dbReference>
<proteinExistence type="predicted"/>
<sequence>MGKEVTSLIGTTASLEVAVATKYTREVLEEAASASESIAGVMRYLGLQPSGSMHCHLSKRIKEFGIDISHFQGQSWRRGVPDPDRLRAEVILVYNRREGKKEATYRLRRALGEIGRPCCCEVCGLNPEWNGKELRLQIDHKDGDILNNRPKNLRFLCPNCHSQTENYGSYKNAKFRERVYCSSCDEMLNKGGPTGLCRRCSNQRPRTASRKISLSQEELRNLVWKKPVRQVAEDFGVSDTAVH</sequence>
<reference evidence="2" key="1">
    <citation type="journal article" date="2015" name="Nature">
        <title>Complex archaea that bridge the gap between prokaryotes and eukaryotes.</title>
        <authorList>
            <person name="Spang A."/>
            <person name="Saw J.H."/>
            <person name="Jorgensen S.L."/>
            <person name="Zaremba-Niedzwiedzka K."/>
            <person name="Martijn J."/>
            <person name="Lind A.E."/>
            <person name="van Eijk R."/>
            <person name="Schleper C."/>
            <person name="Guy L."/>
            <person name="Ettema T.J."/>
        </authorList>
    </citation>
    <scope>NUCLEOTIDE SEQUENCE</scope>
</reference>
<name>A0A0F8Y4P5_9ZZZZ</name>